<accession>A0A7W7H0K5</accession>
<gene>
    <name evidence="1" type="ORF">BJY16_005234</name>
</gene>
<dbReference type="AlphaFoldDB" id="A0A7W7H0K5"/>
<organism evidence="1 2">
    <name type="scientific">Actinoplanes octamycinicus</name>
    <dbReference type="NCBI Taxonomy" id="135948"/>
    <lineage>
        <taxon>Bacteria</taxon>
        <taxon>Bacillati</taxon>
        <taxon>Actinomycetota</taxon>
        <taxon>Actinomycetes</taxon>
        <taxon>Micromonosporales</taxon>
        <taxon>Micromonosporaceae</taxon>
        <taxon>Actinoplanes</taxon>
    </lineage>
</organism>
<evidence type="ECO:0000313" key="1">
    <source>
        <dbReference type="EMBL" id="MBB4741775.1"/>
    </source>
</evidence>
<name>A0A7W7H0K5_9ACTN</name>
<proteinExistence type="predicted"/>
<protein>
    <submittedName>
        <fullName evidence="1">Uncharacterized protein</fullName>
    </submittedName>
</protein>
<reference evidence="1 2" key="1">
    <citation type="submission" date="2020-08" db="EMBL/GenBank/DDBJ databases">
        <title>Sequencing the genomes of 1000 actinobacteria strains.</title>
        <authorList>
            <person name="Klenk H.-P."/>
        </authorList>
    </citation>
    <scope>NUCLEOTIDE SEQUENCE [LARGE SCALE GENOMIC DNA]</scope>
    <source>
        <strain evidence="1 2">DSM 45809</strain>
    </source>
</reference>
<keyword evidence="2" id="KW-1185">Reference proteome</keyword>
<dbReference type="RefSeq" id="WP_185042220.1">
    <property type="nucleotide sequence ID" value="NZ_BAABFG010000005.1"/>
</dbReference>
<dbReference type="Proteomes" id="UP000546162">
    <property type="component" value="Unassembled WGS sequence"/>
</dbReference>
<dbReference type="EMBL" id="JACHNB010000001">
    <property type="protein sequence ID" value="MBB4741775.1"/>
    <property type="molecule type" value="Genomic_DNA"/>
</dbReference>
<comment type="caution">
    <text evidence="1">The sequence shown here is derived from an EMBL/GenBank/DDBJ whole genome shotgun (WGS) entry which is preliminary data.</text>
</comment>
<sequence>MFLHDGRPLGQEVRWAAFPWPESRAGNEKNILAALRAVLAPNPKDWSDAGTMVRCAVGNDHRGSLYPAALAMVDILLFIAREYPGEPRCVALSVVADWWGGYEPEHGFESFAEAGGATVAVIPAIVQKMTDAIPLLQTIAGVGSDPTAAALARDLLTVIPLGWGNAMDGGVVQHWGGQVAEDGSVRFPGDRA</sequence>
<evidence type="ECO:0000313" key="2">
    <source>
        <dbReference type="Proteomes" id="UP000546162"/>
    </source>
</evidence>